<dbReference type="GO" id="GO:0016094">
    <property type="term" value="P:polyprenol biosynthetic process"/>
    <property type="evidence" value="ECO:0007669"/>
    <property type="project" value="TreeGrafter"/>
</dbReference>
<dbReference type="Pfam" id="PF01255">
    <property type="entry name" value="Prenyltransf"/>
    <property type="match status" value="1"/>
</dbReference>
<dbReference type="InterPro" id="IPR036424">
    <property type="entry name" value="UPP_synth-like_sf"/>
</dbReference>
<dbReference type="PANTHER" id="PTHR10291">
    <property type="entry name" value="DEHYDRODOLICHYL DIPHOSPHATE SYNTHASE FAMILY MEMBER"/>
    <property type="match status" value="1"/>
</dbReference>
<dbReference type="InterPro" id="IPR001441">
    <property type="entry name" value="UPP_synth-like"/>
</dbReference>
<dbReference type="NCBIfam" id="TIGR00055">
    <property type="entry name" value="uppS"/>
    <property type="match status" value="1"/>
</dbReference>
<sequence length="214" mass="24510">MRIPKHVGIIPDGNRRWAQSKGLTKDKGYDNGLDPGLEAYRVCRDLGVDEVTFYGFTTDNAKRPSYQTKAFTDACISAAQMLVNEGASLLVIGNTNSPMFPKELMKYTKRIEAKEGQIKANILVNYGWHWDLNTLSKAEGNNKNNIHEYIQSFDISRLDLIVRWGGRRRLSGFLPVQSIYADFYVLDDYWPDFKNEHIYDAINWYNNQDITLGG</sequence>
<dbReference type="Gene3D" id="3.40.1180.10">
    <property type="entry name" value="Decaprenyl diphosphate synthase-like"/>
    <property type="match status" value="1"/>
</dbReference>
<proteinExistence type="inferred from homology"/>
<dbReference type="EC" id="2.5.1.31" evidence="3"/>
<dbReference type="CDD" id="cd00475">
    <property type="entry name" value="Cis_IPPS"/>
    <property type="match status" value="1"/>
</dbReference>
<dbReference type="EMBL" id="CEKZ01000014">
    <property type="protein sequence ID" value="CEQ04807.1"/>
    <property type="molecule type" value="Genomic_DNA"/>
</dbReference>
<dbReference type="PANTHER" id="PTHR10291:SF43">
    <property type="entry name" value="DEHYDRODOLICHYL DIPHOSPHATE SYNTHASE COMPLEX SUBUNIT DHDDS"/>
    <property type="match status" value="1"/>
</dbReference>
<dbReference type="Proteomes" id="UP000049127">
    <property type="component" value="Unassembled WGS sequence"/>
</dbReference>
<organism evidence="3 4">
    <name type="scientific">Paraclostridium sordellii</name>
    <name type="common">Clostridium sordellii</name>
    <dbReference type="NCBI Taxonomy" id="1505"/>
    <lineage>
        <taxon>Bacteria</taxon>
        <taxon>Bacillati</taxon>
        <taxon>Bacillota</taxon>
        <taxon>Clostridia</taxon>
        <taxon>Peptostreptococcales</taxon>
        <taxon>Peptostreptococcaceae</taxon>
        <taxon>Paraclostridium</taxon>
    </lineage>
</organism>
<keyword evidence="1 3" id="KW-0808">Transferase</keyword>
<protein>
    <submittedName>
        <fullName evidence="3">Undecaprenyl pyrophosphate synthetase</fullName>
        <ecNumber evidence="3">2.5.1.31</ecNumber>
    </submittedName>
</protein>
<evidence type="ECO:0000256" key="1">
    <source>
        <dbReference type="ARBA" id="ARBA00022679"/>
    </source>
</evidence>
<accession>A0A0C7QVV6</accession>
<reference evidence="4" key="1">
    <citation type="submission" date="2015-01" db="EMBL/GenBank/DDBJ databases">
        <authorList>
            <person name="Aslett M.A."/>
            <person name="De Silva N."/>
        </authorList>
    </citation>
    <scope>NUCLEOTIDE SEQUENCE [LARGE SCALE GENOMIC DNA]</scope>
    <source>
        <strain evidence="4">R28058</strain>
    </source>
</reference>
<comment type="similarity">
    <text evidence="2">Belongs to the UPP synthase family. Z-FPP synthase subfamily.</text>
</comment>
<evidence type="ECO:0000256" key="2">
    <source>
        <dbReference type="ARBA" id="ARBA00038453"/>
    </source>
</evidence>
<gene>
    <name evidence="3" type="primary">uppS_2</name>
    <name evidence="3" type="ORF">R28058_25251</name>
</gene>
<dbReference type="OrthoDB" id="4191603at2"/>
<evidence type="ECO:0000313" key="4">
    <source>
        <dbReference type="Proteomes" id="UP000049127"/>
    </source>
</evidence>
<dbReference type="AlphaFoldDB" id="A0A0C7QVV6"/>
<evidence type="ECO:0000313" key="3">
    <source>
        <dbReference type="EMBL" id="CEQ04807.1"/>
    </source>
</evidence>
<dbReference type="SUPFAM" id="SSF64005">
    <property type="entry name" value="Undecaprenyl diphosphate synthase"/>
    <property type="match status" value="1"/>
</dbReference>
<dbReference type="RefSeq" id="WP_055336800.1">
    <property type="nucleotide sequence ID" value="NZ_CDNF01000025.1"/>
</dbReference>
<dbReference type="GO" id="GO:0008834">
    <property type="term" value="F:ditrans,polycis-undecaprenyl-diphosphate synthase [(2E,6E)-farnesyl-diphosphate specific] activity"/>
    <property type="evidence" value="ECO:0007669"/>
    <property type="project" value="UniProtKB-EC"/>
</dbReference>
<name>A0A0C7QVV6_PARSO</name>